<organism evidence="1 2">
    <name type="scientific">Araneus ventricosus</name>
    <name type="common">Orbweaver spider</name>
    <name type="synonym">Epeira ventricosa</name>
    <dbReference type="NCBI Taxonomy" id="182803"/>
    <lineage>
        <taxon>Eukaryota</taxon>
        <taxon>Metazoa</taxon>
        <taxon>Ecdysozoa</taxon>
        <taxon>Arthropoda</taxon>
        <taxon>Chelicerata</taxon>
        <taxon>Arachnida</taxon>
        <taxon>Araneae</taxon>
        <taxon>Araneomorphae</taxon>
        <taxon>Entelegynae</taxon>
        <taxon>Araneoidea</taxon>
        <taxon>Araneidae</taxon>
        <taxon>Araneus</taxon>
    </lineage>
</organism>
<evidence type="ECO:0000313" key="2">
    <source>
        <dbReference type="Proteomes" id="UP000499080"/>
    </source>
</evidence>
<dbReference type="AlphaFoldDB" id="A0A4Y2QLK6"/>
<name>A0A4Y2QLK6_ARAVE</name>
<reference evidence="1 2" key="1">
    <citation type="journal article" date="2019" name="Sci. Rep.">
        <title>Orb-weaving spider Araneus ventricosus genome elucidates the spidroin gene catalogue.</title>
        <authorList>
            <person name="Kono N."/>
            <person name="Nakamura H."/>
            <person name="Ohtoshi R."/>
            <person name="Moran D.A.P."/>
            <person name="Shinohara A."/>
            <person name="Yoshida Y."/>
            <person name="Fujiwara M."/>
            <person name="Mori M."/>
            <person name="Tomita M."/>
            <person name="Arakawa K."/>
        </authorList>
    </citation>
    <scope>NUCLEOTIDE SEQUENCE [LARGE SCALE GENOMIC DNA]</scope>
</reference>
<proteinExistence type="predicted"/>
<comment type="caution">
    <text evidence="1">The sequence shown here is derived from an EMBL/GenBank/DDBJ whole genome shotgun (WGS) entry which is preliminary data.</text>
</comment>
<accession>A0A4Y2QLK6</accession>
<evidence type="ECO:0000313" key="1">
    <source>
        <dbReference type="EMBL" id="GBN64155.1"/>
    </source>
</evidence>
<sequence length="152" mass="17252">MIPREVTACKGDYKRAVLGSQSNRVCVDRLGIVLERLRSSLESCDLVSCLTLSGIVRAIAVSISELLSVHVSNLCKCCFSCYQCFVFSGIFENKVSFLRYLAGWTVFIVHKPKDFCNSIICEETKIETELIPCIKSHNWVHTLTMHFYFTQL</sequence>
<gene>
    <name evidence="1" type="ORF">AVEN_175037_1</name>
</gene>
<dbReference type="Proteomes" id="UP000499080">
    <property type="component" value="Unassembled WGS sequence"/>
</dbReference>
<protein>
    <submittedName>
        <fullName evidence="1">Uncharacterized protein</fullName>
    </submittedName>
</protein>
<dbReference type="EMBL" id="BGPR01014197">
    <property type="protein sequence ID" value="GBN64155.1"/>
    <property type="molecule type" value="Genomic_DNA"/>
</dbReference>
<keyword evidence="2" id="KW-1185">Reference proteome</keyword>